<evidence type="ECO:0000313" key="3">
    <source>
        <dbReference type="Proteomes" id="UP000178380"/>
    </source>
</evidence>
<feature type="domain" description="HD/PDEase" evidence="1">
    <location>
        <begin position="43"/>
        <end position="182"/>
    </location>
</feature>
<dbReference type="EMBL" id="MHOR01000025">
    <property type="protein sequence ID" value="OGZ66803.1"/>
    <property type="molecule type" value="Genomic_DNA"/>
</dbReference>
<dbReference type="SMART" id="SM00471">
    <property type="entry name" value="HDc"/>
    <property type="match status" value="1"/>
</dbReference>
<dbReference type="CDD" id="cd00077">
    <property type="entry name" value="HDc"/>
    <property type="match status" value="1"/>
</dbReference>
<dbReference type="InterPro" id="IPR006674">
    <property type="entry name" value="HD_domain"/>
</dbReference>
<name>A0A1G2HWF9_9BACT</name>
<dbReference type="SUPFAM" id="SSF109604">
    <property type="entry name" value="HD-domain/PDEase-like"/>
    <property type="match status" value="1"/>
</dbReference>
<dbReference type="PANTHER" id="PTHR43155">
    <property type="entry name" value="CYCLIC DI-GMP PHOSPHODIESTERASE PA4108-RELATED"/>
    <property type="match status" value="1"/>
</dbReference>
<dbReference type="Proteomes" id="UP000178380">
    <property type="component" value="Unassembled WGS sequence"/>
</dbReference>
<dbReference type="AlphaFoldDB" id="A0A1G2HWF9"/>
<dbReference type="Pfam" id="PF01966">
    <property type="entry name" value="HD"/>
    <property type="match status" value="1"/>
</dbReference>
<gene>
    <name evidence="2" type="ORF">A3C58_00920</name>
</gene>
<reference evidence="2 3" key="1">
    <citation type="journal article" date="2016" name="Nat. Commun.">
        <title>Thousands of microbial genomes shed light on interconnected biogeochemical processes in an aquifer system.</title>
        <authorList>
            <person name="Anantharaman K."/>
            <person name="Brown C.T."/>
            <person name="Hug L.A."/>
            <person name="Sharon I."/>
            <person name="Castelle C.J."/>
            <person name="Probst A.J."/>
            <person name="Thomas B.C."/>
            <person name="Singh A."/>
            <person name="Wilkins M.J."/>
            <person name="Karaoz U."/>
            <person name="Brodie E.L."/>
            <person name="Williams K.H."/>
            <person name="Hubbard S.S."/>
            <person name="Banfield J.F."/>
        </authorList>
    </citation>
    <scope>NUCLEOTIDE SEQUENCE [LARGE SCALE GENOMIC DNA]</scope>
</reference>
<organism evidence="2 3">
    <name type="scientific">Candidatus Staskawiczbacteria bacterium RIFCSPHIGHO2_02_FULL_34_10</name>
    <dbReference type="NCBI Taxonomy" id="1802205"/>
    <lineage>
        <taxon>Bacteria</taxon>
        <taxon>Candidatus Staskawicziibacteriota</taxon>
    </lineage>
</organism>
<protein>
    <recommendedName>
        <fullName evidence="1">HD/PDEase domain-containing protein</fullName>
    </recommendedName>
</protein>
<dbReference type="InterPro" id="IPR003607">
    <property type="entry name" value="HD/PDEase_dom"/>
</dbReference>
<dbReference type="InterPro" id="IPR006675">
    <property type="entry name" value="HDIG_dom"/>
</dbReference>
<evidence type="ECO:0000313" key="2">
    <source>
        <dbReference type="EMBL" id="OGZ66803.1"/>
    </source>
</evidence>
<dbReference type="NCBIfam" id="TIGR00277">
    <property type="entry name" value="HDIG"/>
    <property type="match status" value="1"/>
</dbReference>
<accession>A0A1G2HWF9</accession>
<dbReference type="STRING" id="1802205.A3C58_00920"/>
<proteinExistence type="predicted"/>
<sequence length="188" mass="21792">MFLNYLEADPSLRFRAEMAFAHSGCTIDNVWQVFGFLQPLKAKDLPTYEHSLRVDLLASQIAKFVHLDPKALLYAGLLHDVGKAQTRLATLQKTDGWTEADTEEIMNHVMDGYRLIRDKFDFSTEIILWHHRFQPRGYPKEMSTLLHKYCEGTKVMIPWYGRMLCLADTFDAFHRVNDKHGDMPITGE</sequence>
<evidence type="ECO:0000259" key="1">
    <source>
        <dbReference type="SMART" id="SM00471"/>
    </source>
</evidence>
<dbReference type="Gene3D" id="1.10.3210.10">
    <property type="entry name" value="Hypothetical protein af1432"/>
    <property type="match status" value="1"/>
</dbReference>
<dbReference type="PANTHER" id="PTHR43155:SF2">
    <property type="entry name" value="CYCLIC DI-GMP PHOSPHODIESTERASE PA4108"/>
    <property type="match status" value="1"/>
</dbReference>
<comment type="caution">
    <text evidence="2">The sequence shown here is derived from an EMBL/GenBank/DDBJ whole genome shotgun (WGS) entry which is preliminary data.</text>
</comment>